<accession>A0A8S3FQQ3</accession>
<dbReference type="InterPro" id="IPR007110">
    <property type="entry name" value="Ig-like_dom"/>
</dbReference>
<dbReference type="GO" id="GO:0007156">
    <property type="term" value="P:homophilic cell adhesion via plasma membrane adhesion molecules"/>
    <property type="evidence" value="ECO:0007669"/>
    <property type="project" value="TreeGrafter"/>
</dbReference>
<evidence type="ECO:0000313" key="6">
    <source>
        <dbReference type="EMBL" id="CAF5135673.1"/>
    </source>
</evidence>
<proteinExistence type="inferred from homology"/>
<evidence type="ECO:0000256" key="1">
    <source>
        <dbReference type="ARBA" id="ARBA00006692"/>
    </source>
</evidence>
<dbReference type="SMART" id="SM00409">
    <property type="entry name" value="IG"/>
    <property type="match status" value="1"/>
</dbReference>
<keyword evidence="4" id="KW-0393">Immunoglobulin domain</keyword>
<dbReference type="PANTHER" id="PTHR45080">
    <property type="entry name" value="CONTACTIN 5"/>
    <property type="match status" value="1"/>
</dbReference>
<dbReference type="Gene3D" id="2.60.40.10">
    <property type="entry name" value="Immunoglobulins"/>
    <property type="match status" value="1"/>
</dbReference>
<dbReference type="EMBL" id="CAJOBJ010352335">
    <property type="protein sequence ID" value="CAF5209974.1"/>
    <property type="molecule type" value="Genomic_DNA"/>
</dbReference>
<evidence type="ECO:0000256" key="4">
    <source>
        <dbReference type="ARBA" id="ARBA00023319"/>
    </source>
</evidence>
<keyword evidence="2" id="KW-0732">Signal</keyword>
<name>A0A8S3FQQ3_9BILA</name>
<dbReference type="Pfam" id="PF07679">
    <property type="entry name" value="I-set"/>
    <property type="match status" value="1"/>
</dbReference>
<dbReference type="FunFam" id="2.60.40.10:FF:000080">
    <property type="entry name" value="Myosin light chain kinase, smooth muscle"/>
    <property type="match status" value="1"/>
</dbReference>
<feature type="non-terminal residue" evidence="6">
    <location>
        <position position="269"/>
    </location>
</feature>
<evidence type="ECO:0000313" key="8">
    <source>
        <dbReference type="Proteomes" id="UP000681967"/>
    </source>
</evidence>
<feature type="non-terminal residue" evidence="6">
    <location>
        <position position="1"/>
    </location>
</feature>
<dbReference type="PROSITE" id="PS50835">
    <property type="entry name" value="IG_LIKE"/>
    <property type="match status" value="1"/>
</dbReference>
<dbReference type="PANTHER" id="PTHR45080:SF8">
    <property type="entry name" value="IG-LIKE DOMAIN-CONTAINING PROTEIN"/>
    <property type="match status" value="1"/>
</dbReference>
<dbReference type="InterPro" id="IPR013098">
    <property type="entry name" value="Ig_I-set"/>
</dbReference>
<comment type="caution">
    <text evidence="6">The sequence shown here is derived from an EMBL/GenBank/DDBJ whole genome shotgun (WGS) entry which is preliminary data.</text>
</comment>
<dbReference type="SUPFAM" id="SSF48726">
    <property type="entry name" value="Immunoglobulin"/>
    <property type="match status" value="1"/>
</dbReference>
<dbReference type="InterPro" id="IPR036179">
    <property type="entry name" value="Ig-like_dom_sf"/>
</dbReference>
<comment type="similarity">
    <text evidence="1">Belongs to the protein kinase superfamily. CAMK Ser/Thr protein kinase family.</text>
</comment>
<feature type="domain" description="Ig-like" evidence="5">
    <location>
        <begin position="86"/>
        <end position="176"/>
    </location>
</feature>
<dbReference type="EMBL" id="CAJOBH010249913">
    <property type="protein sequence ID" value="CAF5135673.1"/>
    <property type="molecule type" value="Genomic_DNA"/>
</dbReference>
<dbReference type="InterPro" id="IPR003598">
    <property type="entry name" value="Ig_sub2"/>
</dbReference>
<gene>
    <name evidence="6" type="ORF">BYL167_LOCUS69284</name>
    <name evidence="7" type="ORF">GIL414_LOCUS79444</name>
</gene>
<evidence type="ECO:0000256" key="2">
    <source>
        <dbReference type="ARBA" id="ARBA00022729"/>
    </source>
</evidence>
<dbReference type="AlphaFoldDB" id="A0A8S3FQQ3"/>
<sequence length="269" mass="30075">GQDETSCMVNVDLNQPLIDQRSFVPQTAFAQLEKPSYRTNDVQSGVDQTSFFDQELFRPFDEHHIKHPSAIVGGEESDAVMPITAPKVVTPLRPVTTPEGETVVLTTQVEGYPLPQFTWMLNNQPLMASNRVTSHYDMLTKRCFLQLIDSRPNDSGTYELVAENPAGQDRTKTELTVVPVSKIDQTGYVPYDKFSTLEFKPRIPSDLRSGVDATPFVSGEIFRLLETKPVNQQHVPENEQNLPLEVIIPLKLAVAQEGQPVILTTKIRG</sequence>
<organism evidence="6 8">
    <name type="scientific">Rotaria magnacalcarata</name>
    <dbReference type="NCBI Taxonomy" id="392030"/>
    <lineage>
        <taxon>Eukaryota</taxon>
        <taxon>Metazoa</taxon>
        <taxon>Spiralia</taxon>
        <taxon>Gnathifera</taxon>
        <taxon>Rotifera</taxon>
        <taxon>Eurotatoria</taxon>
        <taxon>Bdelloidea</taxon>
        <taxon>Philodinida</taxon>
        <taxon>Philodinidae</taxon>
        <taxon>Rotaria</taxon>
    </lineage>
</organism>
<keyword evidence="3" id="KW-1015">Disulfide bond</keyword>
<protein>
    <recommendedName>
        <fullName evidence="5">Ig-like domain-containing protein</fullName>
    </recommendedName>
</protein>
<dbReference type="InterPro" id="IPR013783">
    <property type="entry name" value="Ig-like_fold"/>
</dbReference>
<evidence type="ECO:0000259" key="5">
    <source>
        <dbReference type="PROSITE" id="PS50835"/>
    </source>
</evidence>
<dbReference type="InterPro" id="IPR050958">
    <property type="entry name" value="Cell_Adh-Cytoskel_Orgn"/>
</dbReference>
<dbReference type="Proteomes" id="UP000681720">
    <property type="component" value="Unassembled WGS sequence"/>
</dbReference>
<evidence type="ECO:0000256" key="3">
    <source>
        <dbReference type="ARBA" id="ARBA00023157"/>
    </source>
</evidence>
<dbReference type="SMART" id="SM00408">
    <property type="entry name" value="IGc2"/>
    <property type="match status" value="1"/>
</dbReference>
<dbReference type="InterPro" id="IPR003599">
    <property type="entry name" value="Ig_sub"/>
</dbReference>
<reference evidence="6" key="1">
    <citation type="submission" date="2021-02" db="EMBL/GenBank/DDBJ databases">
        <authorList>
            <person name="Nowell W R."/>
        </authorList>
    </citation>
    <scope>NUCLEOTIDE SEQUENCE</scope>
</reference>
<evidence type="ECO:0000313" key="7">
    <source>
        <dbReference type="EMBL" id="CAF5209974.1"/>
    </source>
</evidence>
<dbReference type="GO" id="GO:0005886">
    <property type="term" value="C:plasma membrane"/>
    <property type="evidence" value="ECO:0007669"/>
    <property type="project" value="TreeGrafter"/>
</dbReference>
<dbReference type="Proteomes" id="UP000681967">
    <property type="component" value="Unassembled WGS sequence"/>
</dbReference>